<feature type="domain" description="LD-carboxypeptidase C-terminal" evidence="8">
    <location>
        <begin position="176"/>
        <end position="288"/>
    </location>
</feature>
<keyword evidence="10" id="KW-1185">Reference proteome</keyword>
<accession>A0A5M6CPC0</accession>
<protein>
    <submittedName>
        <fullName evidence="9">LD-carboxypeptidase</fullName>
    </submittedName>
</protein>
<dbReference type="InterPro" id="IPR040449">
    <property type="entry name" value="Peptidase_S66_N"/>
</dbReference>
<comment type="similarity">
    <text evidence="1">Belongs to the peptidase S66 family.</text>
</comment>
<dbReference type="InterPro" id="IPR027461">
    <property type="entry name" value="Carboxypeptidase_A_C_sf"/>
</dbReference>
<dbReference type="Pfam" id="PF17676">
    <property type="entry name" value="Peptidase_S66C"/>
    <property type="match status" value="1"/>
</dbReference>
<dbReference type="InterPro" id="IPR029062">
    <property type="entry name" value="Class_I_gatase-like"/>
</dbReference>
<dbReference type="GO" id="GO:0006508">
    <property type="term" value="P:proteolysis"/>
    <property type="evidence" value="ECO:0007669"/>
    <property type="project" value="UniProtKB-KW"/>
</dbReference>
<reference evidence="9 10" key="1">
    <citation type="submission" date="2019-09" db="EMBL/GenBank/DDBJ databases">
        <title>Genome sequence and assembly of Taibaiella sp.</title>
        <authorList>
            <person name="Chhetri G."/>
        </authorList>
    </citation>
    <scope>NUCLEOTIDE SEQUENCE [LARGE SCALE GENOMIC DNA]</scope>
    <source>
        <strain evidence="9 10">KVB11</strain>
    </source>
</reference>
<sequence>MQPIIVPPDLRKGDTIGITCPSGHLPIERTIFAKQTLESWGFNVVMGSTVGSGHFYFSETDERRLYDLQSMLDNENIHAILMGRGGYGLSRIIDKLDFTKFKARPKWICGFSDITVLHSHIQSQFGIATLHSPMCAAFKAENDSSAPILSLLNSWKGAPSEYNFPANEHNRAGKGEGILAGGNLAILAHLSGSVSQINTDGKILFIEDIGEYLYNIDRLLLNLKRAGTLSNLQGLVCGGFSDMKDTERPFGQDIFEIIKDKVAEYDYPVCFDFPAGHIEENFTLQLGKLHYLNVGAKNVSLYASV</sequence>
<evidence type="ECO:0000259" key="7">
    <source>
        <dbReference type="Pfam" id="PF02016"/>
    </source>
</evidence>
<keyword evidence="4" id="KW-0378">Hydrolase</keyword>
<keyword evidence="2 9" id="KW-0121">Carboxypeptidase</keyword>
<feature type="domain" description="LD-carboxypeptidase N-terminal" evidence="7">
    <location>
        <begin position="16"/>
        <end position="131"/>
    </location>
</feature>
<dbReference type="GO" id="GO:0004180">
    <property type="term" value="F:carboxypeptidase activity"/>
    <property type="evidence" value="ECO:0007669"/>
    <property type="project" value="UniProtKB-KW"/>
</dbReference>
<proteinExistence type="inferred from homology"/>
<dbReference type="Gene3D" id="3.40.50.10740">
    <property type="entry name" value="Class I glutamine amidotransferase-like"/>
    <property type="match status" value="1"/>
</dbReference>
<dbReference type="SUPFAM" id="SSF52317">
    <property type="entry name" value="Class I glutamine amidotransferase-like"/>
    <property type="match status" value="1"/>
</dbReference>
<evidence type="ECO:0000256" key="4">
    <source>
        <dbReference type="ARBA" id="ARBA00022801"/>
    </source>
</evidence>
<evidence type="ECO:0000256" key="1">
    <source>
        <dbReference type="ARBA" id="ARBA00010233"/>
    </source>
</evidence>
<dbReference type="EMBL" id="VWSH01000001">
    <property type="protein sequence ID" value="KAA5536984.1"/>
    <property type="molecule type" value="Genomic_DNA"/>
</dbReference>
<organism evidence="9 10">
    <name type="scientific">Taibaiella lutea</name>
    <dbReference type="NCBI Taxonomy" id="2608001"/>
    <lineage>
        <taxon>Bacteria</taxon>
        <taxon>Pseudomonadati</taxon>
        <taxon>Bacteroidota</taxon>
        <taxon>Chitinophagia</taxon>
        <taxon>Chitinophagales</taxon>
        <taxon>Chitinophagaceae</taxon>
        <taxon>Taibaiella</taxon>
    </lineage>
</organism>
<feature type="active site" description="Charge relay system" evidence="6">
    <location>
        <position position="277"/>
    </location>
</feature>
<evidence type="ECO:0000313" key="10">
    <source>
        <dbReference type="Proteomes" id="UP000323632"/>
    </source>
</evidence>
<dbReference type="InterPro" id="IPR003507">
    <property type="entry name" value="S66_fam"/>
</dbReference>
<keyword evidence="3" id="KW-0645">Protease</keyword>
<evidence type="ECO:0000313" key="9">
    <source>
        <dbReference type="EMBL" id="KAA5536984.1"/>
    </source>
</evidence>
<evidence type="ECO:0000256" key="2">
    <source>
        <dbReference type="ARBA" id="ARBA00022645"/>
    </source>
</evidence>
<dbReference type="PANTHER" id="PTHR30237:SF2">
    <property type="entry name" value="MUREIN TETRAPEPTIDE CARBOXYPEPTIDASE"/>
    <property type="match status" value="1"/>
</dbReference>
<keyword evidence="5" id="KW-0720">Serine protease</keyword>
<dbReference type="AlphaFoldDB" id="A0A5M6CPC0"/>
<dbReference type="RefSeq" id="WP_150031561.1">
    <property type="nucleotide sequence ID" value="NZ_VWSH01000001.1"/>
</dbReference>
<dbReference type="InterPro" id="IPR040921">
    <property type="entry name" value="Peptidase_S66C"/>
</dbReference>
<dbReference type="Proteomes" id="UP000323632">
    <property type="component" value="Unassembled WGS sequence"/>
</dbReference>
<evidence type="ECO:0000256" key="3">
    <source>
        <dbReference type="ARBA" id="ARBA00022670"/>
    </source>
</evidence>
<dbReference type="CDD" id="cd07025">
    <property type="entry name" value="Peptidase_S66"/>
    <property type="match status" value="1"/>
</dbReference>
<dbReference type="SUPFAM" id="SSF141986">
    <property type="entry name" value="LD-carboxypeptidase A C-terminal domain-like"/>
    <property type="match status" value="1"/>
</dbReference>
<evidence type="ECO:0000256" key="5">
    <source>
        <dbReference type="ARBA" id="ARBA00022825"/>
    </source>
</evidence>
<gene>
    <name evidence="9" type="ORF">F0919_04755</name>
</gene>
<dbReference type="Gene3D" id="3.50.30.60">
    <property type="entry name" value="LD-carboxypeptidase A C-terminal domain-like"/>
    <property type="match status" value="1"/>
</dbReference>
<comment type="caution">
    <text evidence="9">The sequence shown here is derived from an EMBL/GenBank/DDBJ whole genome shotgun (WGS) entry which is preliminary data.</text>
</comment>
<dbReference type="PIRSF" id="PIRSF028757">
    <property type="entry name" value="LD-carboxypeptidase"/>
    <property type="match status" value="1"/>
</dbReference>
<dbReference type="GO" id="GO:0008236">
    <property type="term" value="F:serine-type peptidase activity"/>
    <property type="evidence" value="ECO:0007669"/>
    <property type="project" value="UniProtKB-KW"/>
</dbReference>
<feature type="active site" description="Charge relay system" evidence="6">
    <location>
        <position position="207"/>
    </location>
</feature>
<dbReference type="InterPro" id="IPR027478">
    <property type="entry name" value="LdcA_N"/>
</dbReference>
<name>A0A5M6CPC0_9BACT</name>
<evidence type="ECO:0000256" key="6">
    <source>
        <dbReference type="PIRSR" id="PIRSR028757-1"/>
    </source>
</evidence>
<dbReference type="Pfam" id="PF02016">
    <property type="entry name" value="Peptidase_S66"/>
    <property type="match status" value="1"/>
</dbReference>
<feature type="active site" description="Nucleophile" evidence="6">
    <location>
        <position position="112"/>
    </location>
</feature>
<evidence type="ECO:0000259" key="8">
    <source>
        <dbReference type="Pfam" id="PF17676"/>
    </source>
</evidence>
<dbReference type="PANTHER" id="PTHR30237">
    <property type="entry name" value="MURAMOYLTETRAPEPTIDE CARBOXYPEPTIDASE"/>
    <property type="match status" value="1"/>
</dbReference>